<name>A0A813Q132_9BILA</name>
<dbReference type="InterPro" id="IPR041228">
    <property type="entry name" value="Dynein_C"/>
</dbReference>
<dbReference type="EMBL" id="CAJOBC010000123">
    <property type="protein sequence ID" value="CAF3540948.1"/>
    <property type="molecule type" value="Genomic_DNA"/>
</dbReference>
<dbReference type="Gene3D" id="1.20.920.20">
    <property type="match status" value="1"/>
</dbReference>
<dbReference type="GO" id="GO:0030286">
    <property type="term" value="C:dynein complex"/>
    <property type="evidence" value="ECO:0007669"/>
    <property type="project" value="UniProtKB-KW"/>
</dbReference>
<dbReference type="Gene3D" id="1.10.472.130">
    <property type="match status" value="1"/>
</dbReference>
<keyword evidence="10" id="KW-0243">Dynein</keyword>
<dbReference type="GO" id="GO:0005930">
    <property type="term" value="C:axoneme"/>
    <property type="evidence" value="ECO:0007669"/>
    <property type="project" value="UniProtKB-SubCell"/>
</dbReference>
<evidence type="ECO:0000256" key="12">
    <source>
        <dbReference type="ARBA" id="ARBA00023069"/>
    </source>
</evidence>
<dbReference type="SUPFAM" id="SSF52540">
    <property type="entry name" value="P-loop containing nucleoside triphosphate hydrolases"/>
    <property type="match status" value="4"/>
</dbReference>
<evidence type="ECO:0000256" key="1">
    <source>
        <dbReference type="ARBA" id="ARBA00004230"/>
    </source>
</evidence>
<dbReference type="InterPro" id="IPR043157">
    <property type="entry name" value="Dynein_AAA1S"/>
</dbReference>
<dbReference type="InterPro" id="IPR003593">
    <property type="entry name" value="AAA+_ATPase"/>
</dbReference>
<dbReference type="GO" id="GO:0008569">
    <property type="term" value="F:minus-end-directed microtubule motor activity"/>
    <property type="evidence" value="ECO:0007669"/>
    <property type="project" value="InterPro"/>
</dbReference>
<keyword evidence="12" id="KW-0969">Cilium</keyword>
<dbReference type="InterPro" id="IPR041589">
    <property type="entry name" value="DNAH3_AAA_lid_1"/>
</dbReference>
<dbReference type="FunFam" id="3.10.490.20:FF:000005">
    <property type="entry name" value="Dynein axonemal heavy chain 6"/>
    <property type="match status" value="1"/>
</dbReference>
<dbReference type="FunFam" id="1.20.58.1120:FF:000001">
    <property type="entry name" value="dynein heavy chain 2, axonemal"/>
    <property type="match status" value="1"/>
</dbReference>
<evidence type="ECO:0000256" key="16">
    <source>
        <dbReference type="SAM" id="Coils"/>
    </source>
</evidence>
<feature type="region of interest" description="Disordered" evidence="17">
    <location>
        <begin position="4214"/>
        <end position="4276"/>
    </location>
</feature>
<dbReference type="Gene3D" id="3.10.490.20">
    <property type="match status" value="1"/>
</dbReference>
<dbReference type="GO" id="GO:0007018">
    <property type="term" value="P:microtubule-based movement"/>
    <property type="evidence" value="ECO:0007669"/>
    <property type="project" value="InterPro"/>
</dbReference>
<dbReference type="PANTHER" id="PTHR22878">
    <property type="entry name" value="DYNEIN HEAVY CHAIN 6, AXONEMAL-LIKE-RELATED"/>
    <property type="match status" value="1"/>
</dbReference>
<sequence length="4276" mass="491083">MADGETAPARSSRFGQIDQQRLMCRLISHPLKSENSITPITGGGRLRAHSNKASQNEIQFEPLPALKRFQKWNDPREIQSRNRQTLIDANKLRVSSPGPPEKRAKLALPVIDERTAEKMRSSEFPGGYSPSTSKKPQLDSREMLLGETDMQKVIESIHSAPDGFFLYLSHAYNRHDTKHNYYNLKVVNYEQCGREYLTISNAGVSYYRPGEEVEFTPIEQFAKEYHRFTRLIRIKVFSTFRMWKAFHVWYKNMRKKKVTQASKALVDNLFLLQEALRPALLNIREMCFRISDMSLCKIERRYTYTLNEFNENQNQTLGQVATRLQEFRDLVKDVVASACRTRLFEAGFVPDDFLHTSDPNNDINNGYQLQNNIDIEILAQPPDKATYAEQANKRAHCRRLTNFIRLCDYLIVNTFHVLAVNSVQSLKNHFLEQLESTPSKDEIIGYVEDIRRKVDKPVGEGEEQQQPQQSVPTTEQRAPVPGLPSAIDEEVTKHIPLFVTEMKLHLDGLHYLPDVATFQSGIGHVIHSFQDTLLSLDNLLPDDAFDTFTRPYINEKFEEKTCGDGPDLRQMFNADYHFQDLIKDCNDSLEAGFNAAKLYADTFSEFHQFYAENENTNVEKLKVEQHDIEFFATSLAKYTREEQMAQLIDPKKPLGLLMIDATDAKTKLEPSPRRILDVINEILPKIAKAKTDSLKAEAQDATVKLETKPESTLDYVDSLTFLDEIQERIEPLEQEAEIVRMMYELIEQYKVPCPPEDIVSYSSLTTTLNSCRNAMDKALTERDAYVNRFVTLLDKDIEMLTQEVRQIKQDSQNPLLLDPYADKDKVKLLLDEYIKKIEIQQRTSHTYRLYQKNFKVEVTKFEELEEVYGELKLKELLWNSLQEWDTMLEEIKGADFNKLDHEQVAQTVNKYGKNVYQLERGLPPNQLVPILKEKKVEALRSKLPTIINLRNPNLKRRHWDVIEDLIKFHPTAEDPLTLGKLIEINAFQHEERIQEISGQASSEASLEGILKKVEDSWKAVEFPVIQYKDYKDVYILGGTDEIMQLLDDSNINIATIASSRHVGPIKNKVEDWQANLDLFSKTLDQWQKCQKTWQYLESIFGAPDIQRQLPAEAKMFNQVDKTFKDVMRKTNKIPLAIKAGTQPGYLELFQTNNALLDQIQHSLASYLETKRSSFPRFYFLSDEELLEILSQTRNPLAVQPHLRKCFEGINRLEFTSKGGEDMEMTITMAPEIRAMLSPEGERVELLKVKATGNVEDWLKQVEKNMITAVRTCIKRAKDDYERSVREEWLLRNAHQSVLTVSQTFWCVTLTQILMSDDSVRHLKLTEFETKSYQDLNKLAALVRQELPQLVRDVCRALITIDVHARDIVSEMVKTTDANINSFEWLKQLRYYFEQDLTVVRMANAQYIYGYEYLGASDRLVITPLTDRCYLCLMGALQLDLGGAPAGPAGTGKTETTKDLAKALAKQCVVFNCSDQVDYKMMGRFFSGLAQSGAWCCFDEFNRIDIEVLSVIAQQLITIRNAKAAKLSTFMFEGREIRLVPTCAVFITMNPGYAGRTELPDNLKALFRPISMMVPDYRLIAEVILYSEGFENSKVLARKMVQMYKLCSEQLSQQDHYDFGMRAVKSVLVMAGVLKRESPTVVEDLVLIRALRDSNLPKFLTDDAILFKAIVQDLFPNVVLPEHDYGELRSTIIEIQLKRGLQTEESQIGKVIQFYETMLIRHGVMLVGPTMGGKTTVYRILADTLTDLHAKNIDYHFYQPVHTYVLNPKSITAGELYGEFNKTTMEWKDGLMGMSVRQCVQSKDHHWIICDGPVDAVWIENLNTVLDDNKMLCLANSERIKYTPYMHMVFEVQDLSTASPATVSRCGMVYIDSNDIKWMPYVKTWSKKFEDKFGGIYTEYLMDLFNAHVDQGLAFVRKNCKEIIKQVDIAKVVTLCCLIDALLTSDAKVDLKLEEAKMKIMLATTFVFCYVWSVGGNVNSKDWDQFDTFVRSQFEEDADAKLGSGGDLYSYEIDVHHRRMETWEKSVPAFKYDKNKPFFDLLVPNIDSCRFGYLLEKLVSVNKSVLFTGDTGVGKTVIARAQLLKLADEQNLFPLFLNFSAQTSSKRTQEMIVPKLEKRKKNALGAPRGKRMVIFIDDLNMPKLETYGAQAPIELLRQYQDFGGLYDRETLKWVDIHDVILCAACGPPGGGRNATTPRLLRHFALFAIPAPSEYSLKHIFKSILNGYLVDFNQNVKSVGDGIVDAAVEIYLRMSAELLPTPTKSHYVFNLRDLSKCIQGVLQVKPESISDRDSLVRVFFHESLRVFHDRLINDEDKQYFHTMLSELATRLFSMQIEPTHFVTKPIIMGDFMKVGAPRNERLYEEITDYQKLRNILQDYQEDYNLQYNKNSKLVFFLDAIEHIARIARIIRQDRGNALLVGVGGTGKQSLTRLASHMCGYKCFQIELSRGYNYDAFHEDLKKLYDQAGPRNENTVFLFTDTQIVVEEFLEDINNILNSGEVPNLFDKQDEYERMIIGCRPGAKEAGIAENDREAIYTFFINRVRNNLHMVICMSPVGDSFRTRCRMFPSLVNCCTIDWFTTWPREALLSVARTSFEKYNWAKGEEFMIDALAQMCVEIHMSVTVKAKQLLTELRRHYYTTPTSYLELINLYLSMLNDKKKQIENAKARVERGLKKLLETNVLVDEMQAELVALEPQLKKKSDETAKLMETLAVDQEKADEVRRVVMEDEAVARVKAEETQAMKDDAQRDLNLALPAVEKANEAISRLSKEAITELRTFQTPPALVKLGMEAVCILFRKKPDWPSAKALLGDMGFLPSIKEYQKDSIPPEVLRDLKPYLEKPEFNIDAIKKASTACGNLVEWVIAIDLYAKVSKEVEPKRKRVAQAEKDLKEVMDQLKKKQQQLQSVEAKIKELQESYDHQVAEKKKLEISIMQTQSRLKRASKLTTALAEEQIRWKENINEFNEQMKTVTGNVFVSSACVAYYGAFPSQYRVELVDQWVEGCKTHKIPVLDNLAIVNVLADPFSIRQWVTQGLPRDDFSTENAILVTKGRRWPLIIDPQEQANRWIKNKEKENALKIIKMTDGHFLRILENCVRIGMPLLLEDIGETLDPALEPILLKQTFMSGGRLLIRLGDSDIEYDQNFKFYMTTKLANPHYLPEICIKVTIINFSVTKQGLEDQILSDVVRLERPDLDEEMNRLIVTMNNDRNQLKAIEDKILKMLFESEGNILDNEELVNSLNDSKVTSSAIKRRLEETIKTEANISVAREKYRKIAKRGSLLYFVVADLGLIDPMYQFSLRYFTQLFNSTIENSQKSDDLDKRLDILLESTTEAMYTNVSRGLFEKDKLVFSFLLCTEILKLDGVINEIEWNYLLRGGVGGEKKRPPKPNVDWVTVDMWNQIITLGEYFEPFKSLPNDLETRPISVEISPDVKVALNPKDLNVSTSEYDKKLTDFQKLIFIKSFAPHSLVQAITIFVETKLGKKFIESPSVELPVLYQDMSNRIALVYILSTGSDPMSSFLRFATDMGKTNHIKTISLGQGQGPIAERLIAAAVTAGEWIFLQNCHLAASWMISMETIMKNINEGVTPCHEDFRIFLSSMPAKTFPVSVLQNSVKVTSEPPKGIRANLKRAFVGITPTFFETHALEMDWKKIVFGICFFHAIILERKKFGPLGWNIRYEFNDSDRECALLNFQMFCKDGYIPWDALIYITGEITYDILSPDYKYSPSGIYYCPEQQSITQYRDYIEQLPIIDNPEIFGMHENANITFQTQESSYLINTIIDVQPRVSSGGTGKSNDQIVYELADEILKKLPAKLDIEKAPRYMFEPDSKDRLNSLTTLFLDHSLETSTTKDKLFKQVLQQEVDRYNRLLDVIKSSLTNQMKAIKGLVVMDDTLEKMFNAFLNNQVPRTWADAAYPSLKSLSSWIKDLLLRCDFILQWITHGLPKSYWLPGLFFPQGFLTGVLQVHARKYDLPIDELSFNFVILQYERDHESYNENAKKLEYGKKLDEDEQLPTVKDGVLLHGLYMEAFRWDPQAKQITNAVRGEMVGTLPMLHMEPKQNFVTDPSHYLSPLYKTAARAGVLSTTGHSTNFVVTVNLPTDKPQDYWISMGSAFHVSKLSSAHVYLRLHKGESINNLPQAALEDCCQLVKANSIEGCKINNVDIVYTSVDNLRQTADMDVGQVGFYREKDVKNYAITKKQNEIVNRLNKTKREISTEDFIAEREQRDQQERDEKKKLIRDQKQKEKEDEKRRQETAELKNYTSLMVSDKMRSNKDDGNDSDEFM</sequence>
<keyword evidence="8" id="KW-0067">ATP-binding</keyword>
<evidence type="ECO:0000256" key="11">
    <source>
        <dbReference type="ARBA" id="ARBA00023054"/>
    </source>
</evidence>
<dbReference type="Gene3D" id="1.20.920.30">
    <property type="match status" value="1"/>
</dbReference>
<evidence type="ECO:0000256" key="9">
    <source>
        <dbReference type="ARBA" id="ARBA00022846"/>
    </source>
</evidence>
<evidence type="ECO:0000313" key="19">
    <source>
        <dbReference type="EMBL" id="CAF0760168.1"/>
    </source>
</evidence>
<comment type="subcellular location">
    <subcellularLocation>
        <location evidence="1">Cell projection</location>
        <location evidence="1">Cilium</location>
        <location evidence="1">Flagellum</location>
    </subcellularLocation>
    <subcellularLocation>
        <location evidence="2">Cytoplasm</location>
        <location evidence="2">Cytoskeleton</location>
        <location evidence="2">Cilium axoneme</location>
    </subcellularLocation>
</comment>
<evidence type="ECO:0000256" key="8">
    <source>
        <dbReference type="ARBA" id="ARBA00022840"/>
    </source>
</evidence>
<evidence type="ECO:0000313" key="20">
    <source>
        <dbReference type="EMBL" id="CAF3540948.1"/>
    </source>
</evidence>
<dbReference type="Gene3D" id="1.10.8.720">
    <property type="entry name" value="Region D6 of dynein motor"/>
    <property type="match status" value="2"/>
</dbReference>
<feature type="domain" description="AAA+ ATPase" evidence="18">
    <location>
        <begin position="1438"/>
        <end position="1577"/>
    </location>
</feature>
<dbReference type="SMART" id="SM00382">
    <property type="entry name" value="AAA"/>
    <property type="match status" value="2"/>
</dbReference>
<dbReference type="Pfam" id="PF12781">
    <property type="entry name" value="AAA_9"/>
    <property type="match status" value="1"/>
</dbReference>
<comment type="similarity">
    <text evidence="3">Belongs to the dynein heavy chain family.</text>
</comment>
<feature type="compositionally biased region" description="Basic and acidic residues" evidence="17">
    <location>
        <begin position="4214"/>
        <end position="4249"/>
    </location>
</feature>
<dbReference type="Pfam" id="PF08393">
    <property type="entry name" value="DHC_N2"/>
    <property type="match status" value="1"/>
</dbReference>
<evidence type="ECO:0000256" key="10">
    <source>
        <dbReference type="ARBA" id="ARBA00023017"/>
    </source>
</evidence>
<evidence type="ECO:0000256" key="7">
    <source>
        <dbReference type="ARBA" id="ARBA00022741"/>
    </source>
</evidence>
<dbReference type="Gene3D" id="3.20.180.20">
    <property type="entry name" value="Dynein heavy chain, N-terminal domain 2"/>
    <property type="match status" value="1"/>
</dbReference>
<dbReference type="Pfam" id="PF17857">
    <property type="entry name" value="AAA_lid_1"/>
    <property type="match status" value="1"/>
</dbReference>
<dbReference type="GO" id="GO:0051959">
    <property type="term" value="F:dynein light intermediate chain binding"/>
    <property type="evidence" value="ECO:0007669"/>
    <property type="project" value="InterPro"/>
</dbReference>
<dbReference type="Pfam" id="PF17852">
    <property type="entry name" value="Dynein_AAA_lid"/>
    <property type="match status" value="1"/>
</dbReference>
<dbReference type="FunFam" id="3.40.50.300:FF:000223">
    <property type="entry name" value="Dynein heavy chain 3, axonemal"/>
    <property type="match status" value="1"/>
</dbReference>
<dbReference type="FunFam" id="1.20.140.100:FF:000004">
    <property type="entry name" value="Dynein axonemal heavy chain 6"/>
    <property type="match status" value="1"/>
</dbReference>
<evidence type="ECO:0000256" key="6">
    <source>
        <dbReference type="ARBA" id="ARBA00022737"/>
    </source>
</evidence>
<evidence type="ECO:0000256" key="17">
    <source>
        <dbReference type="SAM" id="MobiDB-lite"/>
    </source>
</evidence>
<dbReference type="InterPro" id="IPR041466">
    <property type="entry name" value="Dynein_AAA5_ext"/>
</dbReference>
<dbReference type="Pfam" id="PF12775">
    <property type="entry name" value="AAA_7"/>
    <property type="match status" value="1"/>
</dbReference>
<dbReference type="InterPro" id="IPR035699">
    <property type="entry name" value="AAA_6"/>
</dbReference>
<dbReference type="PROSITE" id="PS00675">
    <property type="entry name" value="SIGMA54_INTERACT_1"/>
    <property type="match status" value="1"/>
</dbReference>
<dbReference type="FunFam" id="1.20.920.20:FF:000006">
    <property type="entry name" value="Dynein, axonemal, heavy chain 6"/>
    <property type="match status" value="1"/>
</dbReference>
<keyword evidence="21" id="KW-1185">Reference proteome</keyword>
<dbReference type="InterPro" id="IPR024317">
    <property type="entry name" value="Dynein_heavy_chain_D4_dom"/>
</dbReference>
<keyword evidence="7" id="KW-0547">Nucleotide-binding</keyword>
<dbReference type="Pfam" id="PF12774">
    <property type="entry name" value="AAA_6"/>
    <property type="match status" value="1"/>
</dbReference>
<dbReference type="FunFam" id="3.40.50.300:FF:000063">
    <property type="entry name" value="dynein heavy chain 6, axonemal"/>
    <property type="match status" value="1"/>
</dbReference>
<dbReference type="InterPro" id="IPR035706">
    <property type="entry name" value="AAA_9"/>
</dbReference>
<dbReference type="Pfam" id="PF12780">
    <property type="entry name" value="AAA_8"/>
    <property type="match status" value="1"/>
</dbReference>
<dbReference type="OrthoDB" id="5593012at2759"/>
<keyword evidence="6" id="KW-0677">Repeat</keyword>
<dbReference type="Proteomes" id="UP000681722">
    <property type="component" value="Unassembled WGS sequence"/>
</dbReference>
<keyword evidence="15" id="KW-0966">Cell projection</keyword>
<organism evidence="19 21">
    <name type="scientific">Didymodactylos carnosus</name>
    <dbReference type="NCBI Taxonomy" id="1234261"/>
    <lineage>
        <taxon>Eukaryota</taxon>
        <taxon>Metazoa</taxon>
        <taxon>Spiralia</taxon>
        <taxon>Gnathifera</taxon>
        <taxon>Rotifera</taxon>
        <taxon>Eurotatoria</taxon>
        <taxon>Bdelloidea</taxon>
        <taxon>Philodinida</taxon>
        <taxon>Philodinidae</taxon>
        <taxon>Didymodactylos</taxon>
    </lineage>
</organism>
<dbReference type="InterPro" id="IPR004273">
    <property type="entry name" value="Dynein_heavy_D6_P-loop"/>
</dbReference>
<dbReference type="Pfam" id="PF03028">
    <property type="entry name" value="Dynein_heavy"/>
    <property type="match status" value="1"/>
</dbReference>
<dbReference type="InterPro" id="IPR042228">
    <property type="entry name" value="Dynein_linker_3"/>
</dbReference>
<dbReference type="InterPro" id="IPR025662">
    <property type="entry name" value="Sigma_54_int_dom_ATP-bd_1"/>
</dbReference>
<dbReference type="EMBL" id="CAJNOQ010000123">
    <property type="protein sequence ID" value="CAF0760168.1"/>
    <property type="molecule type" value="Genomic_DNA"/>
</dbReference>
<evidence type="ECO:0000256" key="4">
    <source>
        <dbReference type="ARBA" id="ARBA00022490"/>
    </source>
</evidence>
<dbReference type="CDD" id="cd00009">
    <property type="entry name" value="AAA"/>
    <property type="match status" value="1"/>
</dbReference>
<dbReference type="Gene3D" id="1.20.1270.280">
    <property type="match status" value="1"/>
</dbReference>
<dbReference type="FunFam" id="1.10.472.130:FF:000015">
    <property type="entry name" value="Dynein heavy chain 7"/>
    <property type="match status" value="1"/>
</dbReference>
<keyword evidence="4" id="KW-0963">Cytoplasm</keyword>
<dbReference type="InterPro" id="IPR041658">
    <property type="entry name" value="AAA_lid_11"/>
</dbReference>
<feature type="compositionally biased region" description="Basic and acidic residues" evidence="17">
    <location>
        <begin position="4260"/>
        <end position="4269"/>
    </location>
</feature>
<dbReference type="GO" id="GO:0005524">
    <property type="term" value="F:ATP binding"/>
    <property type="evidence" value="ECO:0007669"/>
    <property type="project" value="UniProtKB-KW"/>
</dbReference>
<keyword evidence="14" id="KW-0206">Cytoskeleton</keyword>
<dbReference type="Pfam" id="PF12777">
    <property type="entry name" value="MT"/>
    <property type="match status" value="1"/>
</dbReference>
<dbReference type="Gene3D" id="1.10.8.1220">
    <property type="match status" value="1"/>
</dbReference>
<dbReference type="FunFam" id="1.10.8.1220:FF:000001">
    <property type="entry name" value="Dynein axonemal heavy chain 5"/>
    <property type="match status" value="1"/>
</dbReference>
<feature type="domain" description="AAA+ ATPase" evidence="18">
    <location>
        <begin position="2060"/>
        <end position="2208"/>
    </location>
</feature>
<feature type="region of interest" description="Disordered" evidence="17">
    <location>
        <begin position="456"/>
        <end position="483"/>
    </location>
</feature>
<feature type="coiled-coil region" evidence="16">
    <location>
        <begin position="2646"/>
        <end position="2677"/>
    </location>
</feature>
<dbReference type="Gene3D" id="1.10.8.710">
    <property type="match status" value="1"/>
</dbReference>
<gene>
    <name evidence="19" type="ORF">GPM918_LOCUS1339</name>
    <name evidence="20" type="ORF">SRO942_LOCUS1339</name>
</gene>
<dbReference type="FunFam" id="1.10.287.2620:FF:000001">
    <property type="entry name" value="Cytoplasmic dynein heavy chain 1"/>
    <property type="match status" value="1"/>
</dbReference>
<dbReference type="Gene3D" id="1.20.58.1120">
    <property type="match status" value="1"/>
</dbReference>
<dbReference type="GO" id="GO:0045505">
    <property type="term" value="F:dynein intermediate chain binding"/>
    <property type="evidence" value="ECO:0007669"/>
    <property type="project" value="InterPro"/>
</dbReference>
<dbReference type="FunFam" id="3.20.180.20:FF:000003">
    <property type="entry name" value="Dynein heavy chain 12, axonemal"/>
    <property type="match status" value="1"/>
</dbReference>
<dbReference type="Gene3D" id="1.20.140.100">
    <property type="entry name" value="Dynein heavy chain, N-terminal domain 2"/>
    <property type="match status" value="1"/>
</dbReference>
<dbReference type="InterPro" id="IPR026983">
    <property type="entry name" value="DHC"/>
</dbReference>
<dbReference type="Gene3D" id="1.10.287.2620">
    <property type="match status" value="1"/>
</dbReference>
<feature type="compositionally biased region" description="Low complexity" evidence="17">
    <location>
        <begin position="464"/>
        <end position="476"/>
    </location>
</feature>
<keyword evidence="13" id="KW-0505">Motor protein</keyword>
<evidence type="ECO:0000256" key="15">
    <source>
        <dbReference type="ARBA" id="ARBA00023273"/>
    </source>
</evidence>
<evidence type="ECO:0000256" key="5">
    <source>
        <dbReference type="ARBA" id="ARBA00022701"/>
    </source>
</evidence>
<dbReference type="FunFam" id="1.10.8.710:FF:000004">
    <property type="entry name" value="Dynein axonemal heavy chain 6"/>
    <property type="match status" value="1"/>
</dbReference>
<dbReference type="FunFam" id="1.20.1270.280:FF:000001">
    <property type="entry name" value="dynein heavy chain 7, axonemal"/>
    <property type="match status" value="1"/>
</dbReference>
<dbReference type="InterPro" id="IPR024743">
    <property type="entry name" value="Dynein_HC_stalk"/>
</dbReference>
<accession>A0A813Q132</accession>
<dbReference type="FunFam" id="3.40.50.300:FF:001143">
    <property type="entry name" value="Dynein axonemal heavy chain 6"/>
    <property type="match status" value="1"/>
</dbReference>
<dbReference type="Gene3D" id="3.40.50.300">
    <property type="entry name" value="P-loop containing nucleotide triphosphate hydrolases"/>
    <property type="match status" value="5"/>
</dbReference>
<dbReference type="Gene3D" id="6.10.140.1060">
    <property type="match status" value="1"/>
</dbReference>
<dbReference type="FunFam" id="3.40.50.300:FF:000362">
    <property type="entry name" value="Dynein, axonemal, heavy chain 6"/>
    <property type="match status" value="1"/>
</dbReference>
<evidence type="ECO:0000256" key="14">
    <source>
        <dbReference type="ARBA" id="ARBA00023212"/>
    </source>
</evidence>
<dbReference type="GO" id="GO:0005874">
    <property type="term" value="C:microtubule"/>
    <property type="evidence" value="ECO:0007669"/>
    <property type="project" value="UniProtKB-KW"/>
</dbReference>
<evidence type="ECO:0000256" key="2">
    <source>
        <dbReference type="ARBA" id="ARBA00004430"/>
    </source>
</evidence>
<dbReference type="InterPro" id="IPR027417">
    <property type="entry name" value="P-loop_NTPase"/>
</dbReference>
<evidence type="ECO:0000256" key="3">
    <source>
        <dbReference type="ARBA" id="ARBA00008887"/>
    </source>
</evidence>
<dbReference type="FunFam" id="3.40.50.300:FF:002141">
    <property type="entry name" value="Dynein heavy chain"/>
    <property type="match status" value="1"/>
</dbReference>
<evidence type="ECO:0000313" key="21">
    <source>
        <dbReference type="Proteomes" id="UP000663829"/>
    </source>
</evidence>
<evidence type="ECO:0000259" key="18">
    <source>
        <dbReference type="SMART" id="SM00382"/>
    </source>
</evidence>
<dbReference type="FunFam" id="1.20.920.30:FF:000005">
    <property type="entry name" value="Dynein, axonemal, heavy chain 2"/>
    <property type="match status" value="1"/>
</dbReference>
<proteinExistence type="inferred from homology"/>
<dbReference type="Pfam" id="PF18198">
    <property type="entry name" value="AAA_lid_11"/>
    <property type="match status" value="2"/>
</dbReference>
<dbReference type="GO" id="GO:0031514">
    <property type="term" value="C:motile cilium"/>
    <property type="evidence" value="ECO:0007669"/>
    <property type="project" value="UniProtKB-SubCell"/>
</dbReference>
<dbReference type="Pfam" id="PF18199">
    <property type="entry name" value="Dynein_C"/>
    <property type="match status" value="1"/>
</dbReference>
<dbReference type="InterPro" id="IPR043160">
    <property type="entry name" value="Dynein_C_barrel"/>
</dbReference>
<dbReference type="InterPro" id="IPR042219">
    <property type="entry name" value="AAA_lid_11_sf"/>
</dbReference>
<dbReference type="InterPro" id="IPR013602">
    <property type="entry name" value="Dynein_heavy_linker"/>
</dbReference>
<dbReference type="InterPro" id="IPR042222">
    <property type="entry name" value="Dynein_2_N"/>
</dbReference>
<dbReference type="PANTHER" id="PTHR22878:SF68">
    <property type="entry name" value="DYNEIN HEAVY CHAIN 6, AXONEMAL-LIKE"/>
    <property type="match status" value="1"/>
</dbReference>
<keyword evidence="11 16" id="KW-0175">Coiled coil</keyword>
<keyword evidence="9" id="KW-0282">Flagellum</keyword>
<keyword evidence="5" id="KW-0493">Microtubule</keyword>
<comment type="caution">
    <text evidence="19">The sequence shown here is derived from an EMBL/GenBank/DDBJ whole genome shotgun (WGS) entry which is preliminary data.</text>
</comment>
<evidence type="ECO:0000256" key="13">
    <source>
        <dbReference type="ARBA" id="ARBA00023175"/>
    </source>
</evidence>
<reference evidence="19" key="1">
    <citation type="submission" date="2021-02" db="EMBL/GenBank/DDBJ databases">
        <authorList>
            <person name="Nowell W R."/>
        </authorList>
    </citation>
    <scope>NUCLEOTIDE SEQUENCE</scope>
</reference>
<dbReference type="Proteomes" id="UP000663829">
    <property type="component" value="Unassembled WGS sequence"/>
</dbReference>
<feature type="coiled-coil region" evidence="16">
    <location>
        <begin position="2877"/>
        <end position="2942"/>
    </location>
</feature>
<protein>
    <recommendedName>
        <fullName evidence="18">AAA+ ATPase domain-containing protein</fullName>
    </recommendedName>
</protein>